<dbReference type="Pfam" id="PF05979">
    <property type="entry name" value="DUF896"/>
    <property type="match status" value="1"/>
</dbReference>
<evidence type="ECO:0000313" key="4">
    <source>
        <dbReference type="Proteomes" id="UP000886886"/>
    </source>
</evidence>
<name>A0A9D0ZWT2_9FIRM</name>
<sequence length="74" mass="8578">MAITQEKIDRINELARLQRAEGLTEAERLEQAALRREYIEAFRMNLKSQLDNIKIRELDGSITDLGEKYGKKAN</sequence>
<dbReference type="Gene3D" id="1.10.287.540">
    <property type="entry name" value="Helix hairpin bin"/>
    <property type="match status" value="1"/>
</dbReference>
<dbReference type="SUPFAM" id="SSF158221">
    <property type="entry name" value="YnzC-like"/>
    <property type="match status" value="1"/>
</dbReference>
<dbReference type="PANTHER" id="PTHR37300">
    <property type="entry name" value="UPF0291 PROTEIN CBO2609/CLC_2481"/>
    <property type="match status" value="1"/>
</dbReference>
<dbReference type="GO" id="GO:0005737">
    <property type="term" value="C:cytoplasm"/>
    <property type="evidence" value="ECO:0007669"/>
    <property type="project" value="UniProtKB-SubCell"/>
</dbReference>
<reference evidence="3" key="1">
    <citation type="submission" date="2020-10" db="EMBL/GenBank/DDBJ databases">
        <authorList>
            <person name="Gilroy R."/>
        </authorList>
    </citation>
    <scope>NUCLEOTIDE SEQUENCE</scope>
    <source>
        <strain evidence="3">ChiSjej3B21-11622</strain>
    </source>
</reference>
<comment type="caution">
    <text evidence="3">The sequence shown here is derived from an EMBL/GenBank/DDBJ whole genome shotgun (WGS) entry which is preliminary data.</text>
</comment>
<comment type="subcellular location">
    <subcellularLocation>
        <location evidence="2">Cytoplasm</location>
    </subcellularLocation>
</comment>
<gene>
    <name evidence="3" type="ORF">IAB26_10565</name>
</gene>
<keyword evidence="1 2" id="KW-0963">Cytoplasm</keyword>
<accession>A0A9D0ZWT2</accession>
<dbReference type="InterPro" id="IPR009242">
    <property type="entry name" value="DUF896"/>
</dbReference>
<evidence type="ECO:0000256" key="2">
    <source>
        <dbReference type="HAMAP-Rule" id="MF_01103"/>
    </source>
</evidence>
<dbReference type="HAMAP" id="MF_01103">
    <property type="entry name" value="UPF0291"/>
    <property type="match status" value="1"/>
</dbReference>
<dbReference type="EMBL" id="DVFT01000157">
    <property type="protein sequence ID" value="HIQ96991.1"/>
    <property type="molecule type" value="Genomic_DNA"/>
</dbReference>
<protein>
    <recommendedName>
        <fullName evidence="2">UPF0291 protein IAB26_10565</fullName>
    </recommendedName>
</protein>
<evidence type="ECO:0000313" key="3">
    <source>
        <dbReference type="EMBL" id="HIQ96991.1"/>
    </source>
</evidence>
<dbReference type="Proteomes" id="UP000886886">
    <property type="component" value="Unassembled WGS sequence"/>
</dbReference>
<evidence type="ECO:0000256" key="1">
    <source>
        <dbReference type="ARBA" id="ARBA00022490"/>
    </source>
</evidence>
<proteinExistence type="inferred from homology"/>
<reference evidence="3" key="2">
    <citation type="journal article" date="2021" name="PeerJ">
        <title>Extensive microbial diversity within the chicken gut microbiome revealed by metagenomics and culture.</title>
        <authorList>
            <person name="Gilroy R."/>
            <person name="Ravi A."/>
            <person name="Getino M."/>
            <person name="Pursley I."/>
            <person name="Horton D.L."/>
            <person name="Alikhan N.F."/>
            <person name="Baker D."/>
            <person name="Gharbi K."/>
            <person name="Hall N."/>
            <person name="Watson M."/>
            <person name="Adriaenssens E.M."/>
            <person name="Foster-Nyarko E."/>
            <person name="Jarju S."/>
            <person name="Secka A."/>
            <person name="Antonio M."/>
            <person name="Oren A."/>
            <person name="Chaudhuri R.R."/>
            <person name="La Ragione R."/>
            <person name="Hildebrand F."/>
            <person name="Pallen M.J."/>
        </authorList>
    </citation>
    <scope>NUCLEOTIDE SEQUENCE</scope>
    <source>
        <strain evidence="3">ChiSjej3B21-11622</strain>
    </source>
</reference>
<comment type="similarity">
    <text evidence="2">Belongs to the UPF0291 family.</text>
</comment>
<dbReference type="AlphaFoldDB" id="A0A9D0ZWT2"/>
<organism evidence="3 4">
    <name type="scientific">Candidatus Limivivens merdigallinarum</name>
    <dbReference type="NCBI Taxonomy" id="2840859"/>
    <lineage>
        <taxon>Bacteria</taxon>
        <taxon>Bacillati</taxon>
        <taxon>Bacillota</taxon>
        <taxon>Clostridia</taxon>
        <taxon>Lachnospirales</taxon>
        <taxon>Lachnospiraceae</taxon>
        <taxon>Lachnospiraceae incertae sedis</taxon>
        <taxon>Candidatus Limivivens</taxon>
    </lineage>
</organism>
<dbReference type="PANTHER" id="PTHR37300:SF1">
    <property type="entry name" value="UPF0291 PROTEIN YNZC"/>
    <property type="match status" value="1"/>
</dbReference>